<evidence type="ECO:0000313" key="5">
    <source>
        <dbReference type="Proteomes" id="UP000011723"/>
    </source>
</evidence>
<dbReference type="Proteomes" id="UP000011723">
    <property type="component" value="Chromosome"/>
</dbReference>
<feature type="DNA-binding region" description="H-T-H motif" evidence="2">
    <location>
        <begin position="44"/>
        <end position="63"/>
    </location>
</feature>
<dbReference type="RefSeq" id="WP_015401621.1">
    <property type="nucleotide sequence ID" value="NC_020302.1"/>
</dbReference>
<dbReference type="HOGENOM" id="CLU_069356_1_2_11"/>
<sequence length="256" mass="28530">MHYDAADLRQAESEHDGFDETVTVDRVIEVAVTQFARDGFHEAKLENIARASGMSKRMIHYHFGDKKGLYHRSLVAAIEWIHPDEEALELDSSVPVEGVRKLVDALFDRFVDHPDAVRLLIMENVHHVLGTPELAPLTDESSMTLHLDRLLMLGQDAGAFRPGISADDIYLLISSLAFYRTANRDLTVNLFGVDMMNEENTAGMHRFVVDAVLAFLTSNIPDSGYRSYLTPNLAGDEPQSALGIYDPDQNDIFGGN</sequence>
<feature type="domain" description="HTH tetR-type" evidence="3">
    <location>
        <begin position="21"/>
        <end position="81"/>
    </location>
</feature>
<dbReference type="KEGG" id="chn:A605_11025"/>
<dbReference type="GO" id="GO:0003677">
    <property type="term" value="F:DNA binding"/>
    <property type="evidence" value="ECO:0007669"/>
    <property type="project" value="UniProtKB-UniRule"/>
</dbReference>
<evidence type="ECO:0000313" key="4">
    <source>
        <dbReference type="EMBL" id="AGF73205.1"/>
    </source>
</evidence>
<dbReference type="OrthoDB" id="4726108at2"/>
<dbReference type="Pfam" id="PF17938">
    <property type="entry name" value="TetR_C_29"/>
    <property type="match status" value="1"/>
</dbReference>
<evidence type="ECO:0000256" key="1">
    <source>
        <dbReference type="ARBA" id="ARBA00023125"/>
    </source>
</evidence>
<protein>
    <submittedName>
        <fullName evidence="4">TetR family regulatory protein</fullName>
    </submittedName>
</protein>
<dbReference type="InterPro" id="IPR041474">
    <property type="entry name" value="NicS_C"/>
</dbReference>
<dbReference type="PRINTS" id="PR00455">
    <property type="entry name" value="HTHTETR"/>
</dbReference>
<dbReference type="PATRIC" id="fig|1121362.3.peg.2236"/>
<dbReference type="GO" id="GO:0006355">
    <property type="term" value="P:regulation of DNA-templated transcription"/>
    <property type="evidence" value="ECO:0007669"/>
    <property type="project" value="UniProtKB-ARBA"/>
</dbReference>
<dbReference type="eggNOG" id="COG1309">
    <property type="taxonomic scope" value="Bacteria"/>
</dbReference>
<dbReference type="PANTHER" id="PTHR30328:SF54">
    <property type="entry name" value="HTH-TYPE TRANSCRIPTIONAL REPRESSOR SCO4008"/>
    <property type="match status" value="1"/>
</dbReference>
<dbReference type="AlphaFoldDB" id="M1P0A0"/>
<dbReference type="InterPro" id="IPR050109">
    <property type="entry name" value="HTH-type_TetR-like_transc_reg"/>
</dbReference>
<dbReference type="STRING" id="1121362.A605_11025"/>
<reference evidence="4 5" key="1">
    <citation type="journal article" date="2012" name="Stand. Genomic Sci.">
        <title>Genome sequence of the halotolerant bacterium Corynebacterium halotolerans type strain YIM 70093(T) (= DSM 44683(T)).</title>
        <authorList>
            <person name="Ruckert C."/>
            <person name="Albersmeier A."/>
            <person name="Al-Dilaimi A."/>
            <person name="Niehaus K."/>
            <person name="Szczepanowski R."/>
            <person name="Kalinowski J."/>
        </authorList>
    </citation>
    <scope>NUCLEOTIDE SEQUENCE [LARGE SCALE GENOMIC DNA]</scope>
    <source>
        <strain evidence="4">YIM 70093</strain>
    </source>
</reference>
<evidence type="ECO:0000259" key="3">
    <source>
        <dbReference type="PROSITE" id="PS50977"/>
    </source>
</evidence>
<dbReference type="PROSITE" id="PS50977">
    <property type="entry name" value="HTH_TETR_2"/>
    <property type="match status" value="1"/>
</dbReference>
<keyword evidence="1 2" id="KW-0238">DNA-binding</keyword>
<dbReference type="Gene3D" id="1.10.357.10">
    <property type="entry name" value="Tetracycline Repressor, domain 2"/>
    <property type="match status" value="1"/>
</dbReference>
<keyword evidence="5" id="KW-1185">Reference proteome</keyword>
<accession>M1P0A0</accession>
<dbReference type="SUPFAM" id="SSF46689">
    <property type="entry name" value="Homeodomain-like"/>
    <property type="match status" value="1"/>
</dbReference>
<dbReference type="InterPro" id="IPR036271">
    <property type="entry name" value="Tet_transcr_reg_TetR-rel_C_sf"/>
</dbReference>
<dbReference type="EMBL" id="CP003697">
    <property type="protein sequence ID" value="AGF73205.1"/>
    <property type="molecule type" value="Genomic_DNA"/>
</dbReference>
<dbReference type="InterPro" id="IPR009057">
    <property type="entry name" value="Homeodomain-like_sf"/>
</dbReference>
<dbReference type="SUPFAM" id="SSF48498">
    <property type="entry name" value="Tetracyclin repressor-like, C-terminal domain"/>
    <property type="match status" value="1"/>
</dbReference>
<dbReference type="InterPro" id="IPR001647">
    <property type="entry name" value="HTH_TetR"/>
</dbReference>
<proteinExistence type="predicted"/>
<organism evidence="4 5">
    <name type="scientific">Corynebacterium halotolerans YIM 70093 = DSM 44683</name>
    <dbReference type="NCBI Taxonomy" id="1121362"/>
    <lineage>
        <taxon>Bacteria</taxon>
        <taxon>Bacillati</taxon>
        <taxon>Actinomycetota</taxon>
        <taxon>Actinomycetes</taxon>
        <taxon>Mycobacteriales</taxon>
        <taxon>Corynebacteriaceae</taxon>
        <taxon>Corynebacterium</taxon>
    </lineage>
</organism>
<dbReference type="Pfam" id="PF00440">
    <property type="entry name" value="TetR_N"/>
    <property type="match status" value="1"/>
</dbReference>
<dbReference type="PANTHER" id="PTHR30328">
    <property type="entry name" value="TRANSCRIPTIONAL REPRESSOR"/>
    <property type="match status" value="1"/>
</dbReference>
<evidence type="ECO:0000256" key="2">
    <source>
        <dbReference type="PROSITE-ProRule" id="PRU00335"/>
    </source>
</evidence>
<gene>
    <name evidence="4" type="ORF">A605_11025</name>
</gene>
<name>M1P0A0_9CORY</name>